<dbReference type="GO" id="GO:0008830">
    <property type="term" value="F:dTDP-4-dehydrorhamnose 3,5-epimerase activity"/>
    <property type="evidence" value="ECO:0007669"/>
    <property type="project" value="UniProtKB-UniRule"/>
</dbReference>
<evidence type="ECO:0000313" key="9">
    <source>
        <dbReference type="Proteomes" id="UP000315724"/>
    </source>
</evidence>
<comment type="similarity">
    <text evidence="7">Belongs to the dTDP-4-dehydrorhamnose 3,5-epimerase family.</text>
</comment>
<dbReference type="Proteomes" id="UP000315724">
    <property type="component" value="Chromosome"/>
</dbReference>
<evidence type="ECO:0000256" key="2">
    <source>
        <dbReference type="ARBA" id="ARBA00001997"/>
    </source>
</evidence>
<feature type="active site" description="Proton acceptor" evidence="5">
    <location>
        <position position="61"/>
    </location>
</feature>
<dbReference type="UniPathway" id="UPA00124"/>
<feature type="active site" description="Proton donor" evidence="5">
    <location>
        <position position="130"/>
    </location>
</feature>
<dbReference type="RefSeq" id="WP_145198140.1">
    <property type="nucleotide sequence ID" value="NZ_CP036267.1"/>
</dbReference>
<dbReference type="PANTHER" id="PTHR21047">
    <property type="entry name" value="DTDP-6-DEOXY-D-GLUCOSE-3,5 EPIMERASE"/>
    <property type="match status" value="1"/>
</dbReference>
<evidence type="ECO:0000256" key="7">
    <source>
        <dbReference type="RuleBase" id="RU364069"/>
    </source>
</evidence>
<dbReference type="InterPro" id="IPR014710">
    <property type="entry name" value="RmlC-like_jellyroll"/>
</dbReference>
<keyword evidence="9" id="KW-1185">Reference proteome</keyword>
<feature type="site" description="Participates in a stacking interaction with the thymidine ring of dTDP-4-oxo-6-deoxyglucose" evidence="6">
    <location>
        <position position="136"/>
    </location>
</feature>
<dbReference type="GO" id="GO:0005829">
    <property type="term" value="C:cytosol"/>
    <property type="evidence" value="ECO:0007669"/>
    <property type="project" value="TreeGrafter"/>
</dbReference>
<comment type="subunit">
    <text evidence="7">Homodimer.</text>
</comment>
<protein>
    <recommendedName>
        <fullName evidence="4 7">dTDP-4-dehydrorhamnose 3,5-epimerase</fullName>
        <ecNumber evidence="3 7">5.1.3.13</ecNumber>
    </recommendedName>
    <alternativeName>
        <fullName evidence="7">Thymidine diphospho-4-keto-rhamnose 3,5-epimerase</fullName>
    </alternativeName>
</protein>
<accession>A0A517QM35</accession>
<dbReference type="GO" id="GO:0019305">
    <property type="term" value="P:dTDP-rhamnose biosynthetic process"/>
    <property type="evidence" value="ECO:0007669"/>
    <property type="project" value="UniProtKB-UniRule"/>
</dbReference>
<dbReference type="SUPFAM" id="SSF51182">
    <property type="entry name" value="RmlC-like cupins"/>
    <property type="match status" value="1"/>
</dbReference>
<proteinExistence type="inferred from homology"/>
<dbReference type="InterPro" id="IPR011051">
    <property type="entry name" value="RmlC_Cupin_sf"/>
</dbReference>
<dbReference type="Gene3D" id="2.60.120.10">
    <property type="entry name" value="Jelly Rolls"/>
    <property type="match status" value="1"/>
</dbReference>
<evidence type="ECO:0000256" key="5">
    <source>
        <dbReference type="PIRSR" id="PIRSR600888-1"/>
    </source>
</evidence>
<reference evidence="8 9" key="1">
    <citation type="submission" date="2019-02" db="EMBL/GenBank/DDBJ databases">
        <title>Deep-cultivation of Planctomycetes and their phenomic and genomic characterization uncovers novel biology.</title>
        <authorList>
            <person name="Wiegand S."/>
            <person name="Jogler M."/>
            <person name="Boedeker C."/>
            <person name="Pinto D."/>
            <person name="Vollmers J."/>
            <person name="Rivas-Marin E."/>
            <person name="Kohn T."/>
            <person name="Peeters S.H."/>
            <person name="Heuer A."/>
            <person name="Rast P."/>
            <person name="Oberbeckmann S."/>
            <person name="Bunk B."/>
            <person name="Jeske O."/>
            <person name="Meyerdierks A."/>
            <person name="Storesund J.E."/>
            <person name="Kallscheuer N."/>
            <person name="Luecker S."/>
            <person name="Lage O.M."/>
            <person name="Pohl T."/>
            <person name="Merkel B.J."/>
            <person name="Hornburger P."/>
            <person name="Mueller R.-W."/>
            <person name="Bruemmer F."/>
            <person name="Labrenz M."/>
            <person name="Spormann A.M."/>
            <person name="Op den Camp H."/>
            <person name="Overmann J."/>
            <person name="Amann R."/>
            <person name="Jetten M.S.M."/>
            <person name="Mascher T."/>
            <person name="Medema M.H."/>
            <person name="Devos D.P."/>
            <person name="Kaster A.-K."/>
            <person name="Ovreas L."/>
            <person name="Rohde M."/>
            <person name="Galperin M.Y."/>
            <person name="Jogler C."/>
        </authorList>
    </citation>
    <scope>NUCLEOTIDE SEQUENCE [LARGE SCALE GENOMIC DNA]</scope>
    <source>
        <strain evidence="8 9">Mal48</strain>
    </source>
</reference>
<dbReference type="EC" id="5.1.3.13" evidence="3 7"/>
<dbReference type="NCBIfam" id="TIGR01221">
    <property type="entry name" value="rmlC"/>
    <property type="match status" value="1"/>
</dbReference>
<dbReference type="Pfam" id="PF00908">
    <property type="entry name" value="dTDP_sugar_isom"/>
    <property type="match status" value="1"/>
</dbReference>
<evidence type="ECO:0000313" key="8">
    <source>
        <dbReference type="EMBL" id="QDT32696.1"/>
    </source>
</evidence>
<sequence length="180" mass="20479">MEITELSIPDVKLIQPNVFGDQRGFFLELYHQGTFRDAGLQAEFVQDNLSRSQQGVLRGLHFQIQHPQGKLVTVLSGEVFDVAVDVRKSSPTFGNWVGQILSSENRRSMYIPEGFAHGFQVLSESADFFYKCTDLYHPEFERTLLWNDPDIGIEWSLDQPPILSEKDIAGIPLSQLECFN</sequence>
<dbReference type="InterPro" id="IPR000888">
    <property type="entry name" value="RmlC-like"/>
</dbReference>
<evidence type="ECO:0000256" key="3">
    <source>
        <dbReference type="ARBA" id="ARBA00012098"/>
    </source>
</evidence>
<gene>
    <name evidence="8" type="primary">rmlC</name>
    <name evidence="8" type="ORF">Mal48_19430</name>
</gene>
<comment type="catalytic activity">
    <reaction evidence="1 7">
        <text>dTDP-4-dehydro-6-deoxy-alpha-D-glucose = dTDP-4-dehydro-beta-L-rhamnose</text>
        <dbReference type="Rhea" id="RHEA:16969"/>
        <dbReference type="ChEBI" id="CHEBI:57649"/>
        <dbReference type="ChEBI" id="CHEBI:62830"/>
        <dbReference type="EC" id="5.1.3.13"/>
    </reaction>
</comment>
<evidence type="ECO:0000256" key="1">
    <source>
        <dbReference type="ARBA" id="ARBA00001298"/>
    </source>
</evidence>
<dbReference type="CDD" id="cd00438">
    <property type="entry name" value="cupin_RmlC"/>
    <property type="match status" value="1"/>
</dbReference>
<keyword evidence="7 8" id="KW-0413">Isomerase</keyword>
<evidence type="ECO:0000256" key="4">
    <source>
        <dbReference type="ARBA" id="ARBA00019595"/>
    </source>
</evidence>
<comment type="function">
    <text evidence="2 7">Catalyzes the epimerization of the C3' and C5'positions of dTDP-6-deoxy-D-xylo-4-hexulose, forming dTDP-6-deoxy-L-lyxo-4-hexulose.</text>
</comment>
<name>A0A517QM35_9PLAN</name>
<dbReference type="KEGG" id="tpol:Mal48_19430"/>
<dbReference type="GO" id="GO:0000271">
    <property type="term" value="P:polysaccharide biosynthetic process"/>
    <property type="evidence" value="ECO:0007669"/>
    <property type="project" value="TreeGrafter"/>
</dbReference>
<comment type="pathway">
    <text evidence="7">Carbohydrate biosynthesis; dTDP-L-rhamnose biosynthesis.</text>
</comment>
<dbReference type="OrthoDB" id="9800680at2"/>
<dbReference type="EMBL" id="CP036267">
    <property type="protein sequence ID" value="QDT32696.1"/>
    <property type="molecule type" value="Genomic_DNA"/>
</dbReference>
<dbReference type="PANTHER" id="PTHR21047:SF2">
    <property type="entry name" value="THYMIDINE DIPHOSPHO-4-KETO-RHAMNOSE 3,5-EPIMERASE"/>
    <property type="match status" value="1"/>
</dbReference>
<dbReference type="AlphaFoldDB" id="A0A517QM35"/>
<organism evidence="8 9">
    <name type="scientific">Thalassoglobus polymorphus</name>
    <dbReference type="NCBI Taxonomy" id="2527994"/>
    <lineage>
        <taxon>Bacteria</taxon>
        <taxon>Pseudomonadati</taxon>
        <taxon>Planctomycetota</taxon>
        <taxon>Planctomycetia</taxon>
        <taxon>Planctomycetales</taxon>
        <taxon>Planctomycetaceae</taxon>
        <taxon>Thalassoglobus</taxon>
    </lineage>
</organism>
<evidence type="ECO:0000256" key="6">
    <source>
        <dbReference type="PIRSR" id="PIRSR600888-3"/>
    </source>
</evidence>